<evidence type="ECO:0000313" key="3">
    <source>
        <dbReference type="Proteomes" id="UP000587527"/>
    </source>
</evidence>
<comment type="caution">
    <text evidence="2">The sequence shown here is derived from an EMBL/GenBank/DDBJ whole genome shotgun (WGS) entry which is preliminary data.</text>
</comment>
<keyword evidence="1" id="KW-0732">Signal</keyword>
<evidence type="ECO:0000256" key="1">
    <source>
        <dbReference type="SAM" id="SignalP"/>
    </source>
</evidence>
<proteinExistence type="predicted"/>
<accession>A0A841BKN6</accession>
<feature type="chain" id="PRO_5039520861" evidence="1">
    <location>
        <begin position="24"/>
        <end position="301"/>
    </location>
</feature>
<dbReference type="AlphaFoldDB" id="A0A841BKN6"/>
<organism evidence="2 3">
    <name type="scientific">Allocatelliglobosispora scoriae</name>
    <dbReference type="NCBI Taxonomy" id="643052"/>
    <lineage>
        <taxon>Bacteria</taxon>
        <taxon>Bacillati</taxon>
        <taxon>Actinomycetota</taxon>
        <taxon>Actinomycetes</taxon>
        <taxon>Micromonosporales</taxon>
        <taxon>Micromonosporaceae</taxon>
        <taxon>Allocatelliglobosispora</taxon>
    </lineage>
</organism>
<dbReference type="EMBL" id="JACHMN010000001">
    <property type="protein sequence ID" value="MBB5867563.1"/>
    <property type="molecule type" value="Genomic_DNA"/>
</dbReference>
<dbReference type="RefSeq" id="WP_184832472.1">
    <property type="nucleotide sequence ID" value="NZ_JACHMN010000001.1"/>
</dbReference>
<dbReference type="Proteomes" id="UP000587527">
    <property type="component" value="Unassembled WGS sequence"/>
</dbReference>
<feature type="signal peptide" evidence="1">
    <location>
        <begin position="1"/>
        <end position="23"/>
    </location>
</feature>
<sequence length="301" mass="30409">MLTARTRLTSLLGAMAITAAAVAAVQLTGATAASAVAGQQVVKAISSINSTASKSATAYCPAGKQVLGGGGGLVWDLQHHSRAVALTRMEPVHPGGGALDYFIVTGAETSAGETGDWWLDAYAICADPMAGYTIVSASTATSSTSAQLAQATCPGVKKVIGTGASVSTTSGQVALQVMRASLTTTSSYAQGHEDADGYLGLWYATAFAVCVNAPAGYEIVQDPSAYSDSEAEKVAASQCPVGKKVHGAGGAIAFTAPGHVALTRILVDPYLDGREVDAVAAELTSTGTDWDFIVSQVICAN</sequence>
<reference evidence="2 3" key="1">
    <citation type="submission" date="2020-08" db="EMBL/GenBank/DDBJ databases">
        <title>Sequencing the genomes of 1000 actinobacteria strains.</title>
        <authorList>
            <person name="Klenk H.-P."/>
        </authorList>
    </citation>
    <scope>NUCLEOTIDE SEQUENCE [LARGE SCALE GENOMIC DNA]</scope>
    <source>
        <strain evidence="2 3">DSM 45362</strain>
    </source>
</reference>
<name>A0A841BKN6_9ACTN</name>
<evidence type="ECO:0000313" key="2">
    <source>
        <dbReference type="EMBL" id="MBB5867563.1"/>
    </source>
</evidence>
<keyword evidence="3" id="KW-1185">Reference proteome</keyword>
<protein>
    <submittedName>
        <fullName evidence="2">Uncharacterized protein</fullName>
    </submittedName>
</protein>
<gene>
    <name evidence="2" type="ORF">F4553_000942</name>
</gene>